<dbReference type="Proteomes" id="UP000663131">
    <property type="component" value="Chromosome 8"/>
</dbReference>
<proteinExistence type="predicted"/>
<dbReference type="RefSeq" id="XP_041137100.1">
    <property type="nucleotide sequence ID" value="XM_041278886.1"/>
</dbReference>
<dbReference type="EMBL" id="CP063136">
    <property type="protein sequence ID" value="QOU20607.1"/>
    <property type="molecule type" value="Genomic_DNA"/>
</dbReference>
<evidence type="ECO:0000313" key="3">
    <source>
        <dbReference type="Proteomes" id="UP000663131"/>
    </source>
</evidence>
<accession>A0A871R1W9</accession>
<dbReference type="GeneID" id="64572242"/>
<name>A0A871R1W9_DEKBR</name>
<evidence type="ECO:0000256" key="1">
    <source>
        <dbReference type="SAM" id="MobiDB-lite"/>
    </source>
</evidence>
<feature type="region of interest" description="Disordered" evidence="1">
    <location>
        <begin position="19"/>
        <end position="43"/>
    </location>
</feature>
<dbReference type="KEGG" id="bbrx:BRETT_000317"/>
<dbReference type="OrthoDB" id="3994451at2759"/>
<sequence length="228" mass="25646">MSKTFCDQKAASNRTNFVRSDIDQATNTPELLPDLTPDSDSDYESDFELDSNFNYSIMANSQVSSIEKQERATLMNLIVRISSQEFDRRVSQISGNNCMVATTGTCSFLIQLIQRTKVSLNQFLANMVILDRLASNGYAISQFMNDHRKLILYSFLLGSVASDRTNSINFSFWSRVTGLTVNRLSTDLVMLGRGLGNLHTVKTVSSSDLQMLRESLKTVVKKHLKVIY</sequence>
<evidence type="ECO:0000313" key="2">
    <source>
        <dbReference type="EMBL" id="QOU20607.1"/>
    </source>
</evidence>
<organism evidence="2 3">
    <name type="scientific">Dekkera bruxellensis</name>
    <name type="common">Brettanomyces custersii</name>
    <dbReference type="NCBI Taxonomy" id="5007"/>
    <lineage>
        <taxon>Eukaryota</taxon>
        <taxon>Fungi</taxon>
        <taxon>Dikarya</taxon>
        <taxon>Ascomycota</taxon>
        <taxon>Saccharomycotina</taxon>
        <taxon>Pichiomycetes</taxon>
        <taxon>Pichiales</taxon>
        <taxon>Pichiaceae</taxon>
        <taxon>Brettanomyces</taxon>
    </lineage>
</organism>
<dbReference type="AlphaFoldDB" id="A0A871R1W9"/>
<gene>
    <name evidence="2" type="ORF">BRETT_000317</name>
</gene>
<reference evidence="2" key="1">
    <citation type="submission" date="2020-10" db="EMBL/GenBank/DDBJ databases">
        <authorList>
            <person name="Palmer J.M."/>
        </authorList>
    </citation>
    <scope>NUCLEOTIDE SEQUENCE</scope>
    <source>
        <strain evidence="2">UCD 2041</strain>
    </source>
</reference>
<protein>
    <submittedName>
        <fullName evidence="2">Uncharacterized protein</fullName>
    </submittedName>
</protein>
<reference evidence="2" key="2">
    <citation type="journal article" name="BMC Genomics">
        <title>New genome assemblies reveal patterns of domestication and adaptation across Brettanomyces (Dekkera) species.</title>
        <authorList>
            <person name="Roach M.J."/>
            <person name="Borneman A.R."/>
        </authorList>
    </citation>
    <scope>NUCLEOTIDE SEQUENCE</scope>
    <source>
        <strain evidence="2">UCD 2041</strain>
    </source>
</reference>